<evidence type="ECO:0000256" key="2">
    <source>
        <dbReference type="ARBA" id="ARBA00004429"/>
    </source>
</evidence>
<keyword evidence="7 11" id="KW-0812">Transmembrane</keyword>
<evidence type="ECO:0000256" key="7">
    <source>
        <dbReference type="ARBA" id="ARBA00022692"/>
    </source>
</evidence>
<reference evidence="15 16" key="1">
    <citation type="journal article" date="2017" name="ISME J.">
        <title>Energy and carbon metabolisms in a deep terrestrial subsurface fluid microbial community.</title>
        <authorList>
            <person name="Momper L."/>
            <person name="Jungbluth S.P."/>
            <person name="Lee M.D."/>
            <person name="Amend J.P."/>
        </authorList>
    </citation>
    <scope>NUCLEOTIDE SEQUENCE [LARGE SCALE GENOMIC DNA]</scope>
    <source>
        <strain evidence="15">SURF_26</strain>
    </source>
</reference>
<dbReference type="Proteomes" id="UP000266426">
    <property type="component" value="Unassembled WGS sequence"/>
</dbReference>
<accession>A0A3A4R5M4</accession>
<dbReference type="PRINTS" id="PR00812">
    <property type="entry name" value="BCTERIALGSPF"/>
</dbReference>
<dbReference type="PANTHER" id="PTHR30012">
    <property type="entry name" value="GENERAL SECRETION PATHWAY PROTEIN"/>
    <property type="match status" value="1"/>
</dbReference>
<dbReference type="InterPro" id="IPR001992">
    <property type="entry name" value="T2SS_GspF/T4SS_PilC_CS"/>
</dbReference>
<dbReference type="EMBL" id="QZJZ01000071">
    <property type="protein sequence ID" value="RJP58107.1"/>
    <property type="molecule type" value="Genomic_DNA"/>
</dbReference>
<dbReference type="PANTHER" id="PTHR30012:SF0">
    <property type="entry name" value="TYPE II SECRETION SYSTEM PROTEIN F-RELATED"/>
    <property type="match status" value="1"/>
</dbReference>
<keyword evidence="6" id="KW-0997">Cell inner membrane</keyword>
<keyword evidence="8 13" id="KW-1133">Transmembrane helix</keyword>
<evidence type="ECO:0000256" key="9">
    <source>
        <dbReference type="ARBA" id="ARBA00023136"/>
    </source>
</evidence>
<dbReference type="AlphaFoldDB" id="A0A3A4R5M4"/>
<feature type="transmembrane region" description="Helical" evidence="13">
    <location>
        <begin position="392"/>
        <end position="413"/>
    </location>
</feature>
<evidence type="ECO:0000256" key="11">
    <source>
        <dbReference type="RuleBase" id="RU003923"/>
    </source>
</evidence>
<evidence type="ECO:0000313" key="16">
    <source>
        <dbReference type="Proteomes" id="UP000266426"/>
    </source>
</evidence>
<comment type="similarity">
    <text evidence="3 11">Belongs to the GSP F family.</text>
</comment>
<feature type="transmembrane region" description="Helical" evidence="13">
    <location>
        <begin position="187"/>
        <end position="208"/>
    </location>
</feature>
<feature type="domain" description="Type II secretion system protein GspF" evidence="14">
    <location>
        <begin position="86"/>
        <end position="209"/>
    </location>
</feature>
<comment type="subcellular location">
    <subcellularLocation>
        <location evidence="2">Cell inner membrane</location>
        <topology evidence="2">Multi-pass membrane protein</topology>
    </subcellularLocation>
    <subcellularLocation>
        <location evidence="11">Cell membrane</location>
        <topology evidence="11">Multi-pass membrane protein</topology>
    </subcellularLocation>
</comment>
<dbReference type="GO" id="GO:0015628">
    <property type="term" value="P:protein secretion by the type II secretion system"/>
    <property type="evidence" value="ECO:0007669"/>
    <property type="project" value="TreeGrafter"/>
</dbReference>
<proteinExistence type="inferred from homology"/>
<protein>
    <recommendedName>
        <fullName evidence="10">General secretion pathway protein F</fullName>
    </recommendedName>
</protein>
<keyword evidence="9 13" id="KW-0472">Membrane</keyword>
<comment type="function">
    <text evidence="1">Component of the type II secretion system inner membrane complex required for the energy-dependent secretion of extracellular factors such as proteases and toxins from the periplasm.</text>
</comment>
<dbReference type="InterPro" id="IPR003004">
    <property type="entry name" value="GspF/PilC"/>
</dbReference>
<dbReference type="InterPro" id="IPR042094">
    <property type="entry name" value="T2SS_GspF_sf"/>
</dbReference>
<dbReference type="Gene3D" id="1.20.81.30">
    <property type="entry name" value="Type II secretion system (T2SS), domain F"/>
    <property type="match status" value="2"/>
</dbReference>
<evidence type="ECO:0000256" key="6">
    <source>
        <dbReference type="ARBA" id="ARBA00022519"/>
    </source>
</evidence>
<comment type="caution">
    <text evidence="15">The sequence shown here is derived from an EMBL/GenBank/DDBJ whole genome shotgun (WGS) entry which is preliminary data.</text>
</comment>
<sequence length="420" mass="46714">MPQFAYKAKKGPREIVEGTLEAENQSAALNKLSSMGYFPITVKLSDGSRSAPSVSSTKKTTRTPAPKPAGGFSLFQRVSIRNLSSFTRQLGDLVDSGVPLYRAVEILYEQETTQVFKKVLEDVKNSIKDGKTLHESLSRHPRVFSPLFVNMIKSGEIGGMLEEVLERLGDFTEKEDETRSKIKSAMAYPIFMVLVGTLMIIFLLTFVIPRIASMFKDMGQTLPIPTQIVLAASTAISQYWWAIIIVVTVIIYAFSKWKKTEDGGYLLDKFKLRIPLIKDLVLKDEIARFGRTLSTLLNNGVPIIQSLSIIVDTIKNKVIQRDIAAMIDDISKGSKLGECLKRIPYFPALFINMVAVGEESGHVEKSLNKVAETYDKQVDRTIKTFTSMLEPLMIAVLGLILGIIVISIVLPIFEISNIAQ</sequence>
<evidence type="ECO:0000256" key="3">
    <source>
        <dbReference type="ARBA" id="ARBA00005745"/>
    </source>
</evidence>
<gene>
    <name evidence="15" type="ORF">C4541_08750</name>
</gene>
<evidence type="ECO:0000313" key="15">
    <source>
        <dbReference type="EMBL" id="RJP58107.1"/>
    </source>
</evidence>
<evidence type="ECO:0000256" key="13">
    <source>
        <dbReference type="SAM" id="Phobius"/>
    </source>
</evidence>
<evidence type="ECO:0000259" key="14">
    <source>
        <dbReference type="Pfam" id="PF00482"/>
    </source>
</evidence>
<keyword evidence="4 11" id="KW-0813">Transport</keyword>
<dbReference type="FunFam" id="1.20.81.30:FF:000001">
    <property type="entry name" value="Type II secretion system protein F"/>
    <property type="match status" value="2"/>
</dbReference>
<feature type="domain" description="Type II secretion system protein GspF" evidence="14">
    <location>
        <begin position="291"/>
        <end position="411"/>
    </location>
</feature>
<dbReference type="GO" id="GO:0005886">
    <property type="term" value="C:plasma membrane"/>
    <property type="evidence" value="ECO:0007669"/>
    <property type="project" value="UniProtKB-SubCell"/>
</dbReference>
<evidence type="ECO:0000256" key="8">
    <source>
        <dbReference type="ARBA" id="ARBA00022989"/>
    </source>
</evidence>
<evidence type="ECO:0000256" key="5">
    <source>
        <dbReference type="ARBA" id="ARBA00022475"/>
    </source>
</evidence>
<keyword evidence="5" id="KW-1003">Cell membrane</keyword>
<evidence type="ECO:0000256" key="12">
    <source>
        <dbReference type="SAM" id="MobiDB-lite"/>
    </source>
</evidence>
<feature type="compositionally biased region" description="Polar residues" evidence="12">
    <location>
        <begin position="47"/>
        <end position="56"/>
    </location>
</feature>
<organism evidence="15 16">
    <name type="scientific">Candidatus Auribacter fodinae</name>
    <dbReference type="NCBI Taxonomy" id="2093366"/>
    <lineage>
        <taxon>Bacteria</taxon>
        <taxon>Pseudomonadati</taxon>
        <taxon>Candidatus Auribacterota</taxon>
        <taxon>Candidatus Auribacteria</taxon>
        <taxon>Candidatus Auribacterales</taxon>
        <taxon>Candidatus Auribacteraceae</taxon>
        <taxon>Candidatus Auribacter</taxon>
    </lineage>
</organism>
<evidence type="ECO:0000256" key="10">
    <source>
        <dbReference type="ARBA" id="ARBA00030750"/>
    </source>
</evidence>
<feature type="transmembrane region" description="Helical" evidence="13">
    <location>
        <begin position="228"/>
        <end position="254"/>
    </location>
</feature>
<name>A0A3A4R5M4_9BACT</name>
<dbReference type="InterPro" id="IPR018076">
    <property type="entry name" value="T2SS_GspF_dom"/>
</dbReference>
<dbReference type="PROSITE" id="PS00874">
    <property type="entry name" value="T2SP_F"/>
    <property type="match status" value="1"/>
</dbReference>
<feature type="region of interest" description="Disordered" evidence="12">
    <location>
        <begin position="46"/>
        <end position="68"/>
    </location>
</feature>
<dbReference type="Pfam" id="PF00482">
    <property type="entry name" value="T2SSF"/>
    <property type="match status" value="2"/>
</dbReference>
<evidence type="ECO:0000256" key="1">
    <source>
        <dbReference type="ARBA" id="ARBA00002684"/>
    </source>
</evidence>
<evidence type="ECO:0000256" key="4">
    <source>
        <dbReference type="ARBA" id="ARBA00022448"/>
    </source>
</evidence>